<reference evidence="1" key="1">
    <citation type="journal article" date="2015" name="Nature">
        <title>Complex archaea that bridge the gap between prokaryotes and eukaryotes.</title>
        <authorList>
            <person name="Spang A."/>
            <person name="Saw J.H."/>
            <person name="Jorgensen S.L."/>
            <person name="Zaremba-Niedzwiedzka K."/>
            <person name="Martijn J."/>
            <person name="Lind A.E."/>
            <person name="van Eijk R."/>
            <person name="Schleper C."/>
            <person name="Guy L."/>
            <person name="Ettema T.J."/>
        </authorList>
    </citation>
    <scope>NUCLEOTIDE SEQUENCE</scope>
</reference>
<comment type="caution">
    <text evidence="1">The sequence shown here is derived from an EMBL/GenBank/DDBJ whole genome shotgun (WGS) entry which is preliminary data.</text>
</comment>
<protein>
    <submittedName>
        <fullName evidence="1">Uncharacterized protein</fullName>
    </submittedName>
</protein>
<organism evidence="1">
    <name type="scientific">marine sediment metagenome</name>
    <dbReference type="NCBI Taxonomy" id="412755"/>
    <lineage>
        <taxon>unclassified sequences</taxon>
        <taxon>metagenomes</taxon>
        <taxon>ecological metagenomes</taxon>
    </lineage>
</organism>
<dbReference type="EMBL" id="LAZR01053794">
    <property type="protein sequence ID" value="KKK79969.1"/>
    <property type="molecule type" value="Genomic_DNA"/>
</dbReference>
<gene>
    <name evidence="1" type="ORF">LCGC14_2828200</name>
</gene>
<accession>A0A0F9ANE0</accession>
<proteinExistence type="predicted"/>
<feature type="non-terminal residue" evidence="1">
    <location>
        <position position="143"/>
    </location>
</feature>
<evidence type="ECO:0000313" key="1">
    <source>
        <dbReference type="EMBL" id="KKK79969.1"/>
    </source>
</evidence>
<dbReference type="AlphaFoldDB" id="A0A0F9ANE0"/>
<sequence>MKAKDWGKIEWKKGRFNAHGTKMNIVKAKLPLEFEFSAVGVDPGRNFAIAFLNYSGFASIYYGNLHLLKDWTYAADGVQAYHLMLRMMPSNAEARALVGVEGAAFSSPQGEANLAYIRMGFYLGGYVCGFPTDMVAINTARKS</sequence>
<name>A0A0F9ANE0_9ZZZZ</name>